<dbReference type="Proteomes" id="UP001163324">
    <property type="component" value="Chromosome 7"/>
</dbReference>
<gene>
    <name evidence="1" type="ORF">N3K66_007761</name>
</gene>
<accession>A0ACC0UUV5</accession>
<protein>
    <submittedName>
        <fullName evidence="1">Uncharacterized protein</fullName>
    </submittedName>
</protein>
<comment type="caution">
    <text evidence="1">The sequence shown here is derived from an EMBL/GenBank/DDBJ whole genome shotgun (WGS) entry which is preliminary data.</text>
</comment>
<organism evidence="1 2">
    <name type="scientific">Trichothecium roseum</name>
    <dbReference type="NCBI Taxonomy" id="47278"/>
    <lineage>
        <taxon>Eukaryota</taxon>
        <taxon>Fungi</taxon>
        <taxon>Dikarya</taxon>
        <taxon>Ascomycota</taxon>
        <taxon>Pezizomycotina</taxon>
        <taxon>Sordariomycetes</taxon>
        <taxon>Hypocreomycetidae</taxon>
        <taxon>Hypocreales</taxon>
        <taxon>Hypocreales incertae sedis</taxon>
        <taxon>Trichothecium</taxon>
    </lineage>
</organism>
<reference evidence="1" key="1">
    <citation type="submission" date="2022-10" db="EMBL/GenBank/DDBJ databases">
        <title>Complete Genome of Trichothecium roseum strain YXFP-22015, a Plant Pathogen Isolated from Citrus.</title>
        <authorList>
            <person name="Wang Y."/>
            <person name="Zhu L."/>
        </authorList>
    </citation>
    <scope>NUCLEOTIDE SEQUENCE</scope>
    <source>
        <strain evidence="1">YXFP-22015</strain>
    </source>
</reference>
<evidence type="ECO:0000313" key="1">
    <source>
        <dbReference type="EMBL" id="KAI9897905.1"/>
    </source>
</evidence>
<proteinExistence type="predicted"/>
<dbReference type="EMBL" id="CM047946">
    <property type="protein sequence ID" value="KAI9897905.1"/>
    <property type="molecule type" value="Genomic_DNA"/>
</dbReference>
<keyword evidence="2" id="KW-1185">Reference proteome</keyword>
<evidence type="ECO:0000313" key="2">
    <source>
        <dbReference type="Proteomes" id="UP001163324"/>
    </source>
</evidence>
<sequence length="305" mass="32457">MAPFTKIALAGATGNLGRPVLQALLDADFQVLVLSRIGGSSSKLQAHPNLLIAEVDFSSSEQMRPSLVGVDVVISCLATVAIDSQNPLIDAAEAAGVRRFIPAEFGMNTPNPQCQKLPVGAWKQSAQRYLANKHESNPAFTYTAVATGAFLDWGIEVGFIVDPSRHTATLYNGGDVPFSTTNLADIARALIGVIRNPAQTANRVVYVHSTVTTQNKLIGYAVEKDGKAWTTTVKDTDTLLKESFAAFEKADGAASTEAAANGFSACACFTSSYGCDFSQHLDNDLLGVETLDEASVRSLVQKHLF</sequence>
<name>A0ACC0UUV5_9HYPO</name>